<name>E6PPW7_9ZZZZ</name>
<organism evidence="1">
    <name type="scientific">mine drainage metagenome</name>
    <dbReference type="NCBI Taxonomy" id="410659"/>
    <lineage>
        <taxon>unclassified sequences</taxon>
        <taxon>metagenomes</taxon>
        <taxon>ecological metagenomes</taxon>
    </lineage>
</organism>
<dbReference type="AlphaFoldDB" id="E6PPW7"/>
<sequence length="161" mass="18178">MAGDDNEVPNTVYFKPNRIGLTLLAHTIGLQQMKIKAARAGWTGWQSGDRLAKFDADSRPDATAIDAAGTVWCIEFERTIKTSARYESILFTRLRDVKAGKYQRAVWVTETRHEAARLRGLVLNIREFTRTHAGVKQQVRVVPETHHPLLAFTDISSFPSR</sequence>
<proteinExistence type="predicted"/>
<reference evidence="1" key="1">
    <citation type="submission" date="2009-10" db="EMBL/GenBank/DDBJ databases">
        <title>Diversity of trophic interactions inside an arsenic-rich microbial ecosystem.</title>
        <authorList>
            <person name="Bertin P.N."/>
            <person name="Heinrich-Salmeron A."/>
            <person name="Pelletier E."/>
            <person name="Goulhen-Chollet F."/>
            <person name="Arsene-Ploetze F."/>
            <person name="Gallien S."/>
            <person name="Calteau A."/>
            <person name="Vallenet D."/>
            <person name="Casiot C."/>
            <person name="Chane-Woon-Ming B."/>
            <person name="Giloteaux L."/>
            <person name="Barakat M."/>
            <person name="Bonnefoy V."/>
            <person name="Bruneel O."/>
            <person name="Chandler M."/>
            <person name="Cleiss J."/>
            <person name="Duran R."/>
            <person name="Elbaz-Poulichet F."/>
            <person name="Fonknechten N."/>
            <person name="Lauga B."/>
            <person name="Mornico D."/>
            <person name="Ortet P."/>
            <person name="Schaeffer C."/>
            <person name="Siguier P."/>
            <person name="Alexander Thil Smith A."/>
            <person name="Van Dorsselaer A."/>
            <person name="Weissenbach J."/>
            <person name="Medigue C."/>
            <person name="Le Paslier D."/>
        </authorList>
    </citation>
    <scope>NUCLEOTIDE SEQUENCE</scope>
</reference>
<gene>
    <name evidence="1" type="ORF">CARN2_1609</name>
</gene>
<evidence type="ECO:0000313" key="1">
    <source>
        <dbReference type="EMBL" id="CBH96999.1"/>
    </source>
</evidence>
<accession>E6PPW7</accession>
<dbReference type="EMBL" id="CABM01000039">
    <property type="protein sequence ID" value="CBH96999.1"/>
    <property type="molecule type" value="Genomic_DNA"/>
</dbReference>
<protein>
    <submittedName>
        <fullName evidence="1">Uncharacterized protein</fullName>
    </submittedName>
</protein>
<comment type="caution">
    <text evidence="1">The sequence shown here is derived from an EMBL/GenBank/DDBJ whole genome shotgun (WGS) entry which is preliminary data.</text>
</comment>